<evidence type="ECO:0000313" key="2">
    <source>
        <dbReference type="EMBL" id="CAD7432582.1"/>
    </source>
</evidence>
<dbReference type="AlphaFoldDB" id="A0A7R9EEN0"/>
<organism evidence="2">
    <name type="scientific">Timema monikensis</name>
    <dbReference type="NCBI Taxonomy" id="170555"/>
    <lineage>
        <taxon>Eukaryota</taxon>
        <taxon>Metazoa</taxon>
        <taxon>Ecdysozoa</taxon>
        <taxon>Arthropoda</taxon>
        <taxon>Hexapoda</taxon>
        <taxon>Insecta</taxon>
        <taxon>Pterygota</taxon>
        <taxon>Neoptera</taxon>
        <taxon>Polyneoptera</taxon>
        <taxon>Phasmatodea</taxon>
        <taxon>Timematodea</taxon>
        <taxon>Timematoidea</taxon>
        <taxon>Timematidae</taxon>
        <taxon>Timema</taxon>
    </lineage>
</organism>
<feature type="region of interest" description="Disordered" evidence="1">
    <location>
        <begin position="1"/>
        <end position="33"/>
    </location>
</feature>
<reference evidence="2" key="1">
    <citation type="submission" date="2020-11" db="EMBL/GenBank/DDBJ databases">
        <authorList>
            <person name="Tran Van P."/>
        </authorList>
    </citation>
    <scope>NUCLEOTIDE SEQUENCE</scope>
</reference>
<feature type="region of interest" description="Disordered" evidence="1">
    <location>
        <begin position="62"/>
        <end position="95"/>
    </location>
</feature>
<sequence>MSSLSGLTARRKEAGQFKGGVPTFAREKDPPPPLCGHVDRDVIHVGFDFPMGVRIRKVESRGNASALTGRETGKSIRKKKLNTPSQDSNDEMSVSGKPNLDELAIQSARPHIAQEHPADAGRDEISIHGCDVFLATVLLANALVVFSEAFPYLRGEITENLPQYTQTGLEPDLSVIGIARLTPQTIRPPEWVGADQKGGSYPLEILLPRSGWMERSSHTEEAVVRMDQTPTRPASDRMKDRDLVKAFDSVTCKSRKLTAQTARTACLNQT</sequence>
<proteinExistence type="predicted"/>
<evidence type="ECO:0000256" key="1">
    <source>
        <dbReference type="SAM" id="MobiDB-lite"/>
    </source>
</evidence>
<dbReference type="EMBL" id="OB795701">
    <property type="protein sequence ID" value="CAD7432582.1"/>
    <property type="molecule type" value="Genomic_DNA"/>
</dbReference>
<gene>
    <name evidence="2" type="ORF">TMSB3V08_LOCUS9287</name>
</gene>
<protein>
    <submittedName>
        <fullName evidence="2">Uncharacterized protein</fullName>
    </submittedName>
</protein>
<accession>A0A7R9EEN0</accession>
<name>A0A7R9EEN0_9NEOP</name>